<evidence type="ECO:0000313" key="5">
    <source>
        <dbReference type="Proteomes" id="UP000663882"/>
    </source>
</evidence>
<protein>
    <submittedName>
        <fullName evidence="1">Uncharacterized protein</fullName>
    </submittedName>
</protein>
<dbReference type="EMBL" id="CAJOAX010002487">
    <property type="protein sequence ID" value="CAF3799890.1"/>
    <property type="molecule type" value="Genomic_DNA"/>
</dbReference>
<proteinExistence type="predicted"/>
<dbReference type="Proteomes" id="UP000663823">
    <property type="component" value="Unassembled WGS sequence"/>
</dbReference>
<dbReference type="EMBL" id="CAJOBE010001102">
    <property type="protein sequence ID" value="CAF3714533.1"/>
    <property type="molecule type" value="Genomic_DNA"/>
</dbReference>
<evidence type="ECO:0000313" key="2">
    <source>
        <dbReference type="EMBL" id="CAF1089187.1"/>
    </source>
</evidence>
<organism evidence="1 5">
    <name type="scientific">Rotaria sordida</name>
    <dbReference type="NCBI Taxonomy" id="392033"/>
    <lineage>
        <taxon>Eukaryota</taxon>
        <taxon>Metazoa</taxon>
        <taxon>Spiralia</taxon>
        <taxon>Gnathifera</taxon>
        <taxon>Rotifera</taxon>
        <taxon>Eurotatoria</taxon>
        <taxon>Bdelloidea</taxon>
        <taxon>Philodinida</taxon>
        <taxon>Philodinidae</taxon>
        <taxon>Rotaria</taxon>
    </lineage>
</organism>
<dbReference type="EMBL" id="CAJNOO010000327">
    <property type="protein sequence ID" value="CAF0907266.1"/>
    <property type="molecule type" value="Genomic_DNA"/>
</dbReference>
<dbReference type="EMBL" id="CAJNOU010000791">
    <property type="protein sequence ID" value="CAF1089187.1"/>
    <property type="molecule type" value="Genomic_DNA"/>
</dbReference>
<evidence type="ECO:0000313" key="4">
    <source>
        <dbReference type="EMBL" id="CAF3799890.1"/>
    </source>
</evidence>
<sequence>MMLPYNNSADTDRKNFKKIDHEVKFCRHISKLLQIQFAQYLNNLLEYSSELTYFAINAFQASSLRRVQINKLQAFSGFCVPRTCAFYYNLDTDFDNFVQKMRLLCALTKQTFLDIRIARNHFSDAKMMNLPIVHRSIDIFKCNINRLRDLKQIHQDIGNGLLLPNDQLYFALDLLVTDFELLSCELDAEIKFADAMVLQTIIKDVFLQYRIALTWIYPAVKYSAYRPSDPNAQQEIKKCDQPIGIQHIGDYCDKKKKLVKNSSTITHVQSIERITNPIHNINQNFATDTMSNCSLKYQKKRRKCSRKLLNTTAAIDDFNRYLNEKKLHNIGIINIKKCKSNRITYKSFEFNPIVSI</sequence>
<comment type="caution">
    <text evidence="1">The sequence shown here is derived from an EMBL/GenBank/DDBJ whole genome shotgun (WGS) entry which is preliminary data.</text>
</comment>
<dbReference type="Proteomes" id="UP000663889">
    <property type="component" value="Unassembled WGS sequence"/>
</dbReference>
<name>A0A814A5P1_9BILA</name>
<reference evidence="1" key="1">
    <citation type="submission" date="2021-02" db="EMBL/GenBank/DDBJ databases">
        <authorList>
            <person name="Nowell W R."/>
        </authorList>
    </citation>
    <scope>NUCLEOTIDE SEQUENCE</scope>
</reference>
<evidence type="ECO:0000313" key="3">
    <source>
        <dbReference type="EMBL" id="CAF3714533.1"/>
    </source>
</evidence>
<accession>A0A814A5P1</accession>
<dbReference type="Proteomes" id="UP000663874">
    <property type="component" value="Unassembled WGS sequence"/>
</dbReference>
<dbReference type="OrthoDB" id="10053117at2759"/>
<gene>
    <name evidence="3" type="ORF">FNK824_LOCUS10054</name>
    <name evidence="4" type="ORF">OTI717_LOCUS18214</name>
    <name evidence="1" type="ORF">RFH988_LOCUS9293</name>
    <name evidence="2" type="ORF">SEV965_LOCUS15267</name>
</gene>
<dbReference type="Proteomes" id="UP000663882">
    <property type="component" value="Unassembled WGS sequence"/>
</dbReference>
<evidence type="ECO:0000313" key="1">
    <source>
        <dbReference type="EMBL" id="CAF0907266.1"/>
    </source>
</evidence>
<dbReference type="AlphaFoldDB" id="A0A814A5P1"/>